<keyword evidence="2" id="KW-1185">Reference proteome</keyword>
<dbReference type="AlphaFoldDB" id="W8VSS7"/>
<dbReference type="Gene3D" id="3.40.1740.10">
    <property type="entry name" value="VC0467-like"/>
    <property type="match status" value="1"/>
</dbReference>
<dbReference type="SUPFAM" id="SSF143456">
    <property type="entry name" value="VC0467-like"/>
    <property type="match status" value="1"/>
</dbReference>
<dbReference type="Pfam" id="PF02622">
    <property type="entry name" value="DUF179"/>
    <property type="match status" value="1"/>
</dbReference>
<dbReference type="EMBL" id="AP014548">
    <property type="protein sequence ID" value="BAO56470.1"/>
    <property type="molecule type" value="Genomic_DNA"/>
</dbReference>
<protein>
    <submittedName>
        <fullName evidence="1">Transcriptional regulator, ArsR family</fullName>
    </submittedName>
</protein>
<dbReference type="PANTHER" id="PTHR31984">
    <property type="entry name" value="TRANSPORTER, PUTATIVE (DUF179)-RELATED"/>
    <property type="match status" value="1"/>
</dbReference>
<evidence type="ECO:0000313" key="2">
    <source>
        <dbReference type="Proteomes" id="UP000031760"/>
    </source>
</evidence>
<name>W8VSS7_9FLAO</name>
<reference evidence="1 2" key="1">
    <citation type="journal article" date="2014" name="Proc. Natl. Acad. Sci. U.S.A.">
        <title>Functional characterization of flavobacteria rhodopsins reveals a unique class of light-driven chloride pump in bacteria.</title>
        <authorList>
            <person name="Yoshizawa S."/>
            <person name="Kumagai Y."/>
            <person name="Kim H."/>
            <person name="Ogura Y."/>
            <person name="Hayashi T."/>
            <person name="Iwasaki W."/>
            <person name="DeLong E.F."/>
            <person name="Kogure K."/>
        </authorList>
    </citation>
    <scope>NUCLEOTIDE SEQUENCE [LARGE SCALE GENOMIC DNA]</scope>
    <source>
        <strain evidence="1 2">S1-08</strain>
    </source>
</reference>
<accession>W8VSS7</accession>
<dbReference type="Proteomes" id="UP000031760">
    <property type="component" value="Chromosome"/>
</dbReference>
<dbReference type="PANTHER" id="PTHR31984:SF17">
    <property type="entry name" value="TRANSCRIPTIONAL REGULATOR"/>
    <property type="match status" value="1"/>
</dbReference>
<organism evidence="1 2">
    <name type="scientific">Nonlabens marinus S1-08</name>
    <dbReference type="NCBI Taxonomy" id="1454201"/>
    <lineage>
        <taxon>Bacteria</taxon>
        <taxon>Pseudomonadati</taxon>
        <taxon>Bacteroidota</taxon>
        <taxon>Flavobacteriia</taxon>
        <taxon>Flavobacteriales</taxon>
        <taxon>Flavobacteriaceae</taxon>
        <taxon>Nonlabens</taxon>
    </lineage>
</organism>
<proteinExistence type="predicted"/>
<dbReference type="STRING" id="1454201.NMS_2461"/>
<dbReference type="HOGENOM" id="CLU_057596_2_1_10"/>
<dbReference type="KEGG" id="nmf:NMS_2461"/>
<sequence>MFKPSQELMNTLIPERGKLLVSEPSIIGDVSFSRSVVLLTEFNDDGIVGFIINKPLDFTLNELIPEIHQEFEVYEGGPVSQDNLYFLHRIPELIPNSHLIQDGIYWGGDFQTVSTLINLNKIQTEDIKFFLGYSGWEREQLQQELDSNSWVVTDNEDSSEVLSDQMHDIWKHKMRNLGDGYEIWSNAPENPSYN</sequence>
<gene>
    <name evidence="1" type="ORF">NMS_2461</name>
</gene>
<evidence type="ECO:0000313" key="1">
    <source>
        <dbReference type="EMBL" id="BAO56470.1"/>
    </source>
</evidence>
<dbReference type="InterPro" id="IPR003774">
    <property type="entry name" value="AlgH-like"/>
</dbReference>